<dbReference type="PANTHER" id="PTHR30024:SF48">
    <property type="entry name" value="ABC TRANSPORTER SUBSTRATE-BINDING PROTEIN"/>
    <property type="match status" value="1"/>
</dbReference>
<dbReference type="InterPro" id="IPR015168">
    <property type="entry name" value="SsuA/THI5"/>
</dbReference>
<evidence type="ECO:0000256" key="3">
    <source>
        <dbReference type="ARBA" id="ARBA00022729"/>
    </source>
</evidence>
<sequence length="255" mass="27512">MDIAAGGETGVLFAMANRSEIKVLAATRESRLGGSAILVRKGSPIRDLAQLKGKTIALPYYTHQHYQLAVALKRAGLSWHDVKVVNLDTAAGSAALNGKHADAFVVWDPNTAIAQTQQHARVLKPLKPVIDPPGMLYAPSAALDDPSKKAALRDLTRRVIRANAWVNKHPEEWAKSISRLSGIPLAAARLQVSRSRSMYEPVDKPTVAAWQKEVDYFKDLGQIPSAPVVKDSVQWDFAPVVEKAAAASDAGQGGR</sequence>
<reference evidence="7 8" key="1">
    <citation type="journal article" date="2020" name="Int. J. Syst. Evol. Microbiol.">
        <title>Reclassification of Streptomyces castelarensis and Streptomyces sporoclivatus as later heterotypic synonyms of Streptomyces antimycoticus.</title>
        <authorList>
            <person name="Komaki H."/>
            <person name="Tamura T."/>
        </authorList>
    </citation>
    <scope>NUCLEOTIDE SEQUENCE [LARGE SCALE GENOMIC DNA]</scope>
    <source>
        <strain evidence="7 8">NBRC 13459</strain>
    </source>
</reference>
<dbReference type="Gene3D" id="3.40.190.10">
    <property type="entry name" value="Periplasmic binding protein-like II"/>
    <property type="match status" value="2"/>
</dbReference>
<organism evidence="7 8">
    <name type="scientific">Streptomyces violaceusniger</name>
    <dbReference type="NCBI Taxonomy" id="68280"/>
    <lineage>
        <taxon>Bacteria</taxon>
        <taxon>Bacillati</taxon>
        <taxon>Actinomycetota</taxon>
        <taxon>Actinomycetes</taxon>
        <taxon>Kitasatosporales</taxon>
        <taxon>Streptomycetaceae</taxon>
        <taxon>Streptomyces</taxon>
        <taxon>Streptomyces violaceusniger group</taxon>
    </lineage>
</organism>
<feature type="domain" description="SsuA/THI5-like" evidence="6">
    <location>
        <begin position="2"/>
        <end position="172"/>
    </location>
</feature>
<dbReference type="Pfam" id="PF09084">
    <property type="entry name" value="NMT1"/>
    <property type="match status" value="1"/>
</dbReference>
<proteinExistence type="inferred from homology"/>
<evidence type="ECO:0000256" key="1">
    <source>
        <dbReference type="ARBA" id="ARBA00010742"/>
    </source>
</evidence>
<protein>
    <recommendedName>
        <fullName evidence="5">Putative aliphatic sulfonates-binding protein</fullName>
    </recommendedName>
</protein>
<evidence type="ECO:0000256" key="4">
    <source>
        <dbReference type="ARBA" id="ARBA00055538"/>
    </source>
</evidence>
<evidence type="ECO:0000259" key="6">
    <source>
        <dbReference type="Pfam" id="PF09084"/>
    </source>
</evidence>
<evidence type="ECO:0000256" key="5">
    <source>
        <dbReference type="ARBA" id="ARBA00070228"/>
    </source>
</evidence>
<dbReference type="EMBL" id="BJHW01000002">
    <property type="protein sequence ID" value="GDY59826.1"/>
    <property type="molecule type" value="Genomic_DNA"/>
</dbReference>
<name>A0A4D4LKM2_STRVO</name>
<accession>A0A4D4LKM2</accession>
<evidence type="ECO:0000313" key="7">
    <source>
        <dbReference type="EMBL" id="GDY59826.1"/>
    </source>
</evidence>
<dbReference type="AlphaFoldDB" id="A0A4D4LKM2"/>
<evidence type="ECO:0000313" key="8">
    <source>
        <dbReference type="Proteomes" id="UP000301309"/>
    </source>
</evidence>
<evidence type="ECO:0000256" key="2">
    <source>
        <dbReference type="ARBA" id="ARBA00022448"/>
    </source>
</evidence>
<dbReference type="Proteomes" id="UP000301309">
    <property type="component" value="Unassembled WGS sequence"/>
</dbReference>
<keyword evidence="2" id="KW-0813">Transport</keyword>
<keyword evidence="8" id="KW-1185">Reference proteome</keyword>
<dbReference type="SUPFAM" id="SSF53850">
    <property type="entry name" value="Periplasmic binding protein-like II"/>
    <property type="match status" value="1"/>
</dbReference>
<comment type="similarity">
    <text evidence="1">Belongs to the bacterial solute-binding protein SsuA/TauA family.</text>
</comment>
<gene>
    <name evidence="7" type="ORF">SVIO_104490</name>
</gene>
<dbReference type="PANTHER" id="PTHR30024">
    <property type="entry name" value="ALIPHATIC SULFONATES-BINDING PROTEIN-RELATED"/>
    <property type="match status" value="1"/>
</dbReference>
<dbReference type="FunFam" id="3.40.190.10:FF:000050">
    <property type="entry name" value="Sulfonate ABC transporter substrate-binding protein"/>
    <property type="match status" value="1"/>
</dbReference>
<keyword evidence="3" id="KW-0732">Signal</keyword>
<comment type="caution">
    <text evidence="7">The sequence shown here is derived from an EMBL/GenBank/DDBJ whole genome shotgun (WGS) entry which is preliminary data.</text>
</comment>
<comment type="function">
    <text evidence="4">Part of a binding-protein-dependent transport system for aliphatic sulfonates. Putative binding protein.</text>
</comment>